<evidence type="ECO:0000256" key="7">
    <source>
        <dbReference type="ARBA" id="ARBA00022927"/>
    </source>
</evidence>
<dbReference type="EMBL" id="JAYMRV010000004">
    <property type="protein sequence ID" value="MEM5422242.1"/>
    <property type="molecule type" value="Genomic_DNA"/>
</dbReference>
<dbReference type="PROSITE" id="PS52015">
    <property type="entry name" value="TONB_CTD"/>
    <property type="match status" value="1"/>
</dbReference>
<evidence type="ECO:0000256" key="5">
    <source>
        <dbReference type="ARBA" id="ARBA00022519"/>
    </source>
</evidence>
<keyword evidence="3" id="KW-0813">Transport</keyword>
<feature type="compositionally biased region" description="Low complexity" evidence="10">
    <location>
        <begin position="127"/>
        <end position="152"/>
    </location>
</feature>
<dbReference type="RefSeq" id="WP_342947252.1">
    <property type="nucleotide sequence ID" value="NZ_JAYMRV010000004.1"/>
</dbReference>
<dbReference type="Pfam" id="PF03544">
    <property type="entry name" value="TonB_C"/>
    <property type="match status" value="1"/>
</dbReference>
<keyword evidence="6" id="KW-0812">Transmembrane</keyword>
<sequence length="258" mass="27019">MHISLPFIADREPAWPDRPNVRATSAIVVVAAIHAALLAVVSSSRNDPVPPAAEPRTITAELLSPAPVTAPAVAQSPPSPLEHRATSVDIAKPKVQPQNIRKPNHVTTLHETMTPPPRRLAATEPVSAQSSTTSSSTPAAPMAAAQQAAASSPDAVSARPTIALAAPQDISHLHCSIAQPPYPALSQRRGETGSVMVKFIVGLTGQPESVELKSGSGHDRLDEAALAAVRDSTCQPYLENGMPRRVPTSVPFVFALNN</sequence>
<evidence type="ECO:0000256" key="1">
    <source>
        <dbReference type="ARBA" id="ARBA00004383"/>
    </source>
</evidence>
<keyword evidence="4" id="KW-1003">Cell membrane</keyword>
<protein>
    <submittedName>
        <fullName evidence="12">Energy transducer TonB</fullName>
    </submittedName>
</protein>
<gene>
    <name evidence="12" type="ORF">VSR73_14370</name>
</gene>
<evidence type="ECO:0000256" key="2">
    <source>
        <dbReference type="ARBA" id="ARBA00006555"/>
    </source>
</evidence>
<dbReference type="InterPro" id="IPR051045">
    <property type="entry name" value="TonB-dependent_transducer"/>
</dbReference>
<evidence type="ECO:0000256" key="8">
    <source>
        <dbReference type="ARBA" id="ARBA00022989"/>
    </source>
</evidence>
<evidence type="ECO:0000313" key="12">
    <source>
        <dbReference type="EMBL" id="MEM5422242.1"/>
    </source>
</evidence>
<keyword evidence="5" id="KW-0997">Cell inner membrane</keyword>
<dbReference type="SUPFAM" id="SSF74653">
    <property type="entry name" value="TolA/TonB C-terminal domain"/>
    <property type="match status" value="1"/>
</dbReference>
<feature type="domain" description="TonB C-terminal" evidence="11">
    <location>
        <begin position="167"/>
        <end position="258"/>
    </location>
</feature>
<feature type="region of interest" description="Disordered" evidence="10">
    <location>
        <begin position="108"/>
        <end position="152"/>
    </location>
</feature>
<accession>A0ABU9RQU5</accession>
<evidence type="ECO:0000259" key="11">
    <source>
        <dbReference type="PROSITE" id="PS52015"/>
    </source>
</evidence>
<comment type="caution">
    <text evidence="12">The sequence shown here is derived from an EMBL/GenBank/DDBJ whole genome shotgun (WGS) entry which is preliminary data.</text>
</comment>
<keyword evidence="9" id="KW-0472">Membrane</keyword>
<dbReference type="PANTHER" id="PTHR33446:SF2">
    <property type="entry name" value="PROTEIN TONB"/>
    <property type="match status" value="1"/>
</dbReference>
<comment type="similarity">
    <text evidence="2">Belongs to the TonB family.</text>
</comment>
<dbReference type="InterPro" id="IPR006260">
    <property type="entry name" value="TonB/TolA_C"/>
</dbReference>
<evidence type="ECO:0000256" key="3">
    <source>
        <dbReference type="ARBA" id="ARBA00022448"/>
    </source>
</evidence>
<keyword evidence="8" id="KW-1133">Transmembrane helix</keyword>
<dbReference type="InterPro" id="IPR037682">
    <property type="entry name" value="TonB_C"/>
</dbReference>
<evidence type="ECO:0000256" key="9">
    <source>
        <dbReference type="ARBA" id="ARBA00023136"/>
    </source>
</evidence>
<keyword evidence="13" id="KW-1185">Reference proteome</keyword>
<keyword evidence="7" id="KW-0653">Protein transport</keyword>
<evidence type="ECO:0000256" key="4">
    <source>
        <dbReference type="ARBA" id="ARBA00022475"/>
    </source>
</evidence>
<organism evidence="12 13">
    <name type="scientific">Paraburkholderia ferrariae</name>
    <dbReference type="NCBI Taxonomy" id="386056"/>
    <lineage>
        <taxon>Bacteria</taxon>
        <taxon>Pseudomonadati</taxon>
        <taxon>Pseudomonadota</taxon>
        <taxon>Betaproteobacteria</taxon>
        <taxon>Burkholderiales</taxon>
        <taxon>Burkholderiaceae</taxon>
        <taxon>Paraburkholderia</taxon>
    </lineage>
</organism>
<dbReference type="Proteomes" id="UP001489897">
    <property type="component" value="Unassembled WGS sequence"/>
</dbReference>
<evidence type="ECO:0000256" key="10">
    <source>
        <dbReference type="SAM" id="MobiDB-lite"/>
    </source>
</evidence>
<reference evidence="12 13" key="1">
    <citation type="submission" date="2024-01" db="EMBL/GenBank/DDBJ databases">
        <title>The diversity of rhizobia nodulating Mimosa spp. in eleven states of Brazil covering several biomes is determined by host plant, location, and edaphic factors.</title>
        <authorList>
            <person name="Rouws L."/>
            <person name="Barauna A."/>
            <person name="Beukes C."/>
            <person name="De Faria S.M."/>
            <person name="Gross E."/>
            <person name="Dos Reis Junior F.B."/>
            <person name="Simon M."/>
            <person name="Maluk M."/>
            <person name="Odee D.W."/>
            <person name="Kenicer G."/>
            <person name="Young J.P.W."/>
            <person name="Reis V.M."/>
            <person name="Zilli J."/>
            <person name="James E.K."/>
        </authorList>
    </citation>
    <scope>NUCLEOTIDE SEQUENCE [LARGE SCALE GENOMIC DNA]</scope>
    <source>
        <strain evidence="12 13">JPY167</strain>
    </source>
</reference>
<evidence type="ECO:0000256" key="6">
    <source>
        <dbReference type="ARBA" id="ARBA00022692"/>
    </source>
</evidence>
<comment type="subcellular location">
    <subcellularLocation>
        <location evidence="1">Cell inner membrane</location>
        <topology evidence="1">Single-pass membrane protein</topology>
        <orientation evidence="1">Periplasmic side</orientation>
    </subcellularLocation>
</comment>
<dbReference type="Gene3D" id="3.30.1150.10">
    <property type="match status" value="1"/>
</dbReference>
<evidence type="ECO:0000313" key="13">
    <source>
        <dbReference type="Proteomes" id="UP001489897"/>
    </source>
</evidence>
<name>A0ABU9RQU5_9BURK</name>
<dbReference type="NCBIfam" id="TIGR01352">
    <property type="entry name" value="tonB_Cterm"/>
    <property type="match status" value="1"/>
</dbReference>
<proteinExistence type="inferred from homology"/>
<dbReference type="PANTHER" id="PTHR33446">
    <property type="entry name" value="PROTEIN TONB-RELATED"/>
    <property type="match status" value="1"/>
</dbReference>